<feature type="compositionally biased region" description="Acidic residues" evidence="1">
    <location>
        <begin position="208"/>
        <end position="219"/>
    </location>
</feature>
<evidence type="ECO:0008006" key="4">
    <source>
        <dbReference type="Google" id="ProtNLM"/>
    </source>
</evidence>
<name>A0A6A6BEG3_9PEZI</name>
<feature type="compositionally biased region" description="Low complexity" evidence="1">
    <location>
        <begin position="100"/>
        <end position="113"/>
    </location>
</feature>
<feature type="compositionally biased region" description="Basic and acidic residues" evidence="1">
    <location>
        <begin position="184"/>
        <end position="207"/>
    </location>
</feature>
<feature type="region of interest" description="Disordered" evidence="1">
    <location>
        <begin position="178"/>
        <end position="222"/>
    </location>
</feature>
<dbReference type="GeneID" id="54299559"/>
<accession>A0A6A6BEG3</accession>
<feature type="region of interest" description="Disordered" evidence="1">
    <location>
        <begin position="100"/>
        <end position="130"/>
    </location>
</feature>
<evidence type="ECO:0000313" key="3">
    <source>
        <dbReference type="Proteomes" id="UP000799438"/>
    </source>
</evidence>
<reference evidence="2" key="1">
    <citation type="journal article" date="2020" name="Stud. Mycol.">
        <title>101 Dothideomycetes genomes: a test case for predicting lifestyles and emergence of pathogens.</title>
        <authorList>
            <person name="Haridas S."/>
            <person name="Albert R."/>
            <person name="Binder M."/>
            <person name="Bloem J."/>
            <person name="Labutti K."/>
            <person name="Salamov A."/>
            <person name="Andreopoulos B."/>
            <person name="Baker S."/>
            <person name="Barry K."/>
            <person name="Bills G."/>
            <person name="Bluhm B."/>
            <person name="Cannon C."/>
            <person name="Castanera R."/>
            <person name="Culley D."/>
            <person name="Daum C."/>
            <person name="Ezra D."/>
            <person name="Gonzalez J."/>
            <person name="Henrissat B."/>
            <person name="Kuo A."/>
            <person name="Liang C."/>
            <person name="Lipzen A."/>
            <person name="Lutzoni F."/>
            <person name="Magnuson J."/>
            <person name="Mondo S."/>
            <person name="Nolan M."/>
            <person name="Ohm R."/>
            <person name="Pangilinan J."/>
            <person name="Park H.-J."/>
            <person name="Ramirez L."/>
            <person name="Alfaro M."/>
            <person name="Sun H."/>
            <person name="Tritt A."/>
            <person name="Yoshinaga Y."/>
            <person name="Zwiers L.-H."/>
            <person name="Turgeon B."/>
            <person name="Goodwin S."/>
            <person name="Spatafora J."/>
            <person name="Crous P."/>
            <person name="Grigoriev I."/>
        </authorList>
    </citation>
    <scope>NUCLEOTIDE SEQUENCE</scope>
    <source>
        <strain evidence="2">CBS 121167</strain>
    </source>
</reference>
<organism evidence="2 3">
    <name type="scientific">Aplosporella prunicola CBS 121167</name>
    <dbReference type="NCBI Taxonomy" id="1176127"/>
    <lineage>
        <taxon>Eukaryota</taxon>
        <taxon>Fungi</taxon>
        <taxon>Dikarya</taxon>
        <taxon>Ascomycota</taxon>
        <taxon>Pezizomycotina</taxon>
        <taxon>Dothideomycetes</taxon>
        <taxon>Dothideomycetes incertae sedis</taxon>
        <taxon>Botryosphaeriales</taxon>
        <taxon>Aplosporellaceae</taxon>
        <taxon>Aplosporella</taxon>
    </lineage>
</organism>
<evidence type="ECO:0000256" key="1">
    <source>
        <dbReference type="SAM" id="MobiDB-lite"/>
    </source>
</evidence>
<protein>
    <recommendedName>
        <fullName evidence="4">DNA/RNA-binding protein Alba-like domain-containing protein</fullName>
    </recommendedName>
</protein>
<dbReference type="OrthoDB" id="424402at2759"/>
<dbReference type="AlphaFoldDB" id="A0A6A6BEG3"/>
<dbReference type="RefSeq" id="XP_033398252.1">
    <property type="nucleotide sequence ID" value="XM_033542062.1"/>
</dbReference>
<feature type="region of interest" description="Disordered" evidence="1">
    <location>
        <begin position="1"/>
        <end position="70"/>
    </location>
</feature>
<dbReference type="Proteomes" id="UP000799438">
    <property type="component" value="Unassembled WGS sequence"/>
</dbReference>
<gene>
    <name evidence="2" type="ORF">K452DRAFT_297808</name>
</gene>
<proteinExistence type="predicted"/>
<evidence type="ECO:0000313" key="2">
    <source>
        <dbReference type="EMBL" id="KAF2142540.1"/>
    </source>
</evidence>
<feature type="compositionally biased region" description="Low complexity" evidence="1">
    <location>
        <begin position="31"/>
        <end position="70"/>
    </location>
</feature>
<sequence length="262" mass="27252">MAKKNKLPTPSAAAASNKRRRIAAPPPDPPVATSTSASAAAAAADKPTTTTDNNNVAGTSTNTSTGTSSNNPLSDAIIHFAPGSKVQQKVRSVLAALNTNPTTATNNNNNNNTGAVKTPPPLPPSSSYPGVAHLEARAPAANKLVTVLEIAKRQLEAEGRAWWSYAGVRGELTVVDRAPKAKAKPTEGEKESESARKGEVGDKAEARVEEDDDDDEDAFEPLGKRALLPEKKVRSVAVMVAYLATQPVPALKALYGEQCGGA</sequence>
<keyword evidence="3" id="KW-1185">Reference proteome</keyword>
<dbReference type="EMBL" id="ML995484">
    <property type="protein sequence ID" value="KAF2142540.1"/>
    <property type="molecule type" value="Genomic_DNA"/>
</dbReference>